<evidence type="ECO:0000256" key="2">
    <source>
        <dbReference type="ARBA" id="ARBA00004496"/>
    </source>
</evidence>
<evidence type="ECO:0000256" key="3">
    <source>
        <dbReference type="ARBA" id="ARBA00022490"/>
    </source>
</evidence>
<dbReference type="GO" id="GO:0005634">
    <property type="term" value="C:nucleus"/>
    <property type="evidence" value="ECO:0007669"/>
    <property type="project" value="UniProtKB-SubCell"/>
</dbReference>
<keyword evidence="7" id="KW-1185">Reference proteome</keyword>
<proteinExistence type="predicted"/>
<dbReference type="EMBL" id="JAAPAO010000070">
    <property type="protein sequence ID" value="KAF4674079.1"/>
    <property type="molecule type" value="Genomic_DNA"/>
</dbReference>
<dbReference type="Proteomes" id="UP000591131">
    <property type="component" value="Unassembled WGS sequence"/>
</dbReference>
<evidence type="ECO:0000256" key="4">
    <source>
        <dbReference type="ARBA" id="ARBA00023242"/>
    </source>
</evidence>
<comment type="caution">
    <text evidence="6">The sequence shown here is derived from an EMBL/GenBank/DDBJ whole genome shotgun (WGS) entry which is preliminary data.</text>
</comment>
<feature type="compositionally biased region" description="Polar residues" evidence="5">
    <location>
        <begin position="206"/>
        <end position="219"/>
    </location>
</feature>
<feature type="region of interest" description="Disordered" evidence="5">
    <location>
        <begin position="196"/>
        <end position="225"/>
    </location>
</feature>
<feature type="compositionally biased region" description="Low complexity" evidence="5">
    <location>
        <begin position="481"/>
        <end position="491"/>
    </location>
</feature>
<dbReference type="OrthoDB" id="10617856at2759"/>
<keyword evidence="4" id="KW-0539">Nucleus</keyword>
<protein>
    <submittedName>
        <fullName evidence="6">Uncharacterized protein</fullName>
    </submittedName>
</protein>
<dbReference type="PANTHER" id="PTHR35678:SF1">
    <property type="entry name" value="PROTEIN STPG4"/>
    <property type="match status" value="1"/>
</dbReference>
<dbReference type="Pfam" id="PF07004">
    <property type="entry name" value="SHIPPO-rpt"/>
    <property type="match status" value="2"/>
</dbReference>
<dbReference type="InterPro" id="IPR010736">
    <property type="entry name" value="SHIPPO-rpt"/>
</dbReference>
<evidence type="ECO:0000313" key="7">
    <source>
        <dbReference type="Proteomes" id="UP000591131"/>
    </source>
</evidence>
<dbReference type="GO" id="GO:0042393">
    <property type="term" value="F:histone binding"/>
    <property type="evidence" value="ECO:0007669"/>
    <property type="project" value="TreeGrafter"/>
</dbReference>
<dbReference type="GO" id="GO:0003682">
    <property type="term" value="F:chromatin binding"/>
    <property type="evidence" value="ECO:0007669"/>
    <property type="project" value="TreeGrafter"/>
</dbReference>
<evidence type="ECO:0000256" key="1">
    <source>
        <dbReference type="ARBA" id="ARBA00004123"/>
    </source>
</evidence>
<accession>A0A7J6MR63</accession>
<keyword evidence="3" id="KW-0963">Cytoplasm</keyword>
<comment type="subcellular location">
    <subcellularLocation>
        <location evidence="2">Cytoplasm</location>
    </subcellularLocation>
    <subcellularLocation>
        <location evidence="1">Nucleus</location>
    </subcellularLocation>
</comment>
<dbReference type="PANTHER" id="PTHR35678">
    <property type="entry name" value="PROTEIN STPG4"/>
    <property type="match status" value="1"/>
</dbReference>
<evidence type="ECO:0000313" key="6">
    <source>
        <dbReference type="EMBL" id="KAF4674079.1"/>
    </source>
</evidence>
<reference evidence="6 7" key="1">
    <citation type="submission" date="2020-04" db="EMBL/GenBank/DDBJ databases">
        <title>Perkinsus chesapeaki whole genome sequence.</title>
        <authorList>
            <person name="Bogema D.R."/>
        </authorList>
    </citation>
    <scope>NUCLEOTIDE SEQUENCE [LARGE SCALE GENOMIC DNA]</scope>
    <source>
        <strain evidence="6">ATCC PRA-425</strain>
    </source>
</reference>
<dbReference type="AlphaFoldDB" id="A0A7J6MR63"/>
<name>A0A7J6MR63_PERCH</name>
<sequence>MAFVYRAAYRSPAFDSPKATAIYPNIGPGTYIAHEQYIVKPRPVEAPFGTTTTKTIAPNSVSTTFTSHSIQSTVALDESKAAATAADFATCSSIWAEDGKYRSTRVQIRDKIPRMVPFNLHAPRFNTSWLDESNNVGPGQYEAIDGFGKAASASAAGKVIRSSSSPKQTAAQQQHLTAVRRNAPSIPCAHQSYGYKESSEGELVPQDNNTGQYSDNQQRPVGGQCYQQRKKRCTEGGTFGKCPRDMPMQDGRDRALLPGPGYYNTDGEKTGIRKFHKLHSAFTRPYRLTNNKTTSNKVETPGPGHYDVIKDITTTSSSDRGPAATGCFGSTSRRFDDFDTSSSSLLPGPGYYRTAAAAFNRSSVGCKISPEGHSTKRKDLESASKPGPGYYTLKDLWQPNEATVMNERAKSGCSTFGSTANRFTNNNTFKRGGVVPAAAAVGTGVEDISNRMVNDTRTYITRTLSNGERDRVCLDDLVANNNNKQQQQQQQQRRRKSKQVPFSSTAQRFGAVSKPAAFSEAAAALTTAGFGDNATMNRLTFHTNAHKRAATATALHSREQCSSFLTREPRFHTLQDTSTTPGPGYYTIPQDTLWGDRRVVEGESNITATCGIDTGDTIGFASSQRRFKGYGSYITPDTTTRIPYKPSPQQQASYQYRHASLADNISDHPECIGSYGLPHHYDRRPSPISRPGFEGPTPYRADTIDHTRYKALSGCYDSLLNRPSSNIPTGKENTQDINDYDQQYVTNYGEPDGETEPARADDYDEDVSNNMVSNFPIGWKTATRLIPSGEVKREYNMTANRATGVPIHRVRHEAIRFFQILMSPEQPYLQSVGDGWCVNGFMYRLTRDDDVGVLIRQINDGGDNGKDSLLMLNVVMKDVKIERMTPKISAAIEAWDYAIRELVNGNAKAQMVNICPSTSYAVVHFFVFNQVRSQRNGAFRSYLDQYYFPGIPTSCLPSWVKLSRPPRVVKQEYLTQDQVYGRCTQGTSQQAFINPSGNETFHRQGVTYGGGGVSLLSSSSAGVCDEYRVLYDI</sequence>
<dbReference type="GO" id="GO:0005737">
    <property type="term" value="C:cytoplasm"/>
    <property type="evidence" value="ECO:0007669"/>
    <property type="project" value="UniProtKB-SubCell"/>
</dbReference>
<feature type="region of interest" description="Disordered" evidence="5">
    <location>
        <begin position="481"/>
        <end position="507"/>
    </location>
</feature>
<evidence type="ECO:0000256" key="5">
    <source>
        <dbReference type="SAM" id="MobiDB-lite"/>
    </source>
</evidence>
<gene>
    <name evidence="6" type="ORF">FOL47_009758</name>
</gene>
<dbReference type="GO" id="GO:0044727">
    <property type="term" value="P:epigenetic programing of male pronucleus"/>
    <property type="evidence" value="ECO:0007669"/>
    <property type="project" value="TreeGrafter"/>
</dbReference>
<organism evidence="6 7">
    <name type="scientific">Perkinsus chesapeaki</name>
    <name type="common">Clam parasite</name>
    <name type="synonym">Perkinsus andrewsi</name>
    <dbReference type="NCBI Taxonomy" id="330153"/>
    <lineage>
        <taxon>Eukaryota</taxon>
        <taxon>Sar</taxon>
        <taxon>Alveolata</taxon>
        <taxon>Perkinsozoa</taxon>
        <taxon>Perkinsea</taxon>
        <taxon>Perkinsida</taxon>
        <taxon>Perkinsidae</taxon>
        <taxon>Perkinsus</taxon>
    </lineage>
</organism>